<feature type="binding site" evidence="8">
    <location>
        <position position="306"/>
    </location>
    <ligand>
        <name>Zn(2+)</name>
        <dbReference type="ChEBI" id="CHEBI:29105"/>
        <note>catalytic</note>
    </ligand>
</feature>
<feature type="active site" evidence="8">
    <location>
        <position position="303"/>
    </location>
</feature>
<dbReference type="Gene3D" id="3.40.1620.60">
    <property type="match status" value="1"/>
</dbReference>
<dbReference type="InterPro" id="IPR024079">
    <property type="entry name" value="MetalloPept_cat_dom_sf"/>
</dbReference>
<feature type="domain" description="Peptidase M12B" evidence="9">
    <location>
        <begin position="138"/>
        <end position="370"/>
    </location>
</feature>
<keyword evidence="12" id="KW-1185">Reference proteome</keyword>
<evidence type="ECO:0000256" key="5">
    <source>
        <dbReference type="ARBA" id="ARBA00023049"/>
    </source>
</evidence>
<dbReference type="OMA" id="CEEAHET"/>
<reference evidence="11" key="3">
    <citation type="submission" date="2015-06" db="UniProtKB">
        <authorList>
            <consortium name="EnsemblMetazoa"/>
        </authorList>
    </citation>
    <scope>IDENTIFICATION</scope>
</reference>
<dbReference type="Gene3D" id="3.40.390.10">
    <property type="entry name" value="Collagenase (Catalytic Domain)"/>
    <property type="match status" value="1"/>
</dbReference>
<evidence type="ECO:0000256" key="2">
    <source>
        <dbReference type="ARBA" id="ARBA00022723"/>
    </source>
</evidence>
<evidence type="ECO:0000256" key="8">
    <source>
        <dbReference type="PROSITE-ProRule" id="PRU00276"/>
    </source>
</evidence>
<dbReference type="GO" id="GO:0004222">
    <property type="term" value="F:metalloendopeptidase activity"/>
    <property type="evidence" value="ECO:0007669"/>
    <property type="project" value="InterPro"/>
</dbReference>
<dbReference type="HOGENOM" id="CLU_518023_0_0_1"/>
<keyword evidence="1" id="KW-0645">Protease</keyword>
<sequence>MAAPFVYTHGVGFRSPRISVIIRSASKAGIRLRIKRNADHIAAVIYDSEGGERVIQGAVSDGDEETVIFSRPEPEAEAFSAKPRNFFIAEGDYTDADLGLLSSKYADSKFMNDFVRVENEVKRSMTSPLHKRGNSAKAVVEILVVVDYSLYEEALTESDQNKEVATQTLREYYKMVIALVDLRYSQMKSLDLKIRVIMAGLFIAEDRTASPWSEFQIRFHRDGMVVDPNDALFALHEWLNDEMDNLPAHDHAMAFTKYPLVANNGHKASGMAYIGTTCQTDGYACSVVEEVGGLTSVGTAVHELGHSLGSKHDGEAENAACPTSDNYVMSPGNAGSSDVRSNFFLFSRCTIREFQRFIQSGKGECLFDSQAGGIHAGITRIGQQYTPDRQCKDMYGDESGLCPLEVDPPEEICSRMWCVKPGNPPSCTTRTSATAIYGTPCGPGKICVLGKCQAKTKLIRMSSMRGESAKDDRQNSVDKEEPLCERDQNAAYCAVIARQTPDACARPDLNLYCCRTCGYLTRVRGQ</sequence>
<dbReference type="EMBL" id="AMQN01010610">
    <property type="status" value="NOT_ANNOTATED_CDS"/>
    <property type="molecule type" value="Genomic_DNA"/>
</dbReference>
<dbReference type="Pfam" id="PF01421">
    <property type="entry name" value="Reprolysin"/>
    <property type="match status" value="1"/>
</dbReference>
<dbReference type="OrthoDB" id="10035764at2759"/>
<accession>R7TWU0</accession>
<evidence type="ECO:0000259" key="9">
    <source>
        <dbReference type="PROSITE" id="PS50215"/>
    </source>
</evidence>
<protein>
    <recommendedName>
        <fullName evidence="9">Peptidase M12B domain-containing protein</fullName>
    </recommendedName>
</protein>
<reference evidence="10 12" key="2">
    <citation type="journal article" date="2013" name="Nature">
        <title>Insights into bilaterian evolution from three spiralian genomes.</title>
        <authorList>
            <person name="Simakov O."/>
            <person name="Marletaz F."/>
            <person name="Cho S.J."/>
            <person name="Edsinger-Gonzales E."/>
            <person name="Havlak P."/>
            <person name="Hellsten U."/>
            <person name="Kuo D.H."/>
            <person name="Larsson T."/>
            <person name="Lv J."/>
            <person name="Arendt D."/>
            <person name="Savage R."/>
            <person name="Osoegawa K."/>
            <person name="de Jong P."/>
            <person name="Grimwood J."/>
            <person name="Chapman J.A."/>
            <person name="Shapiro H."/>
            <person name="Aerts A."/>
            <person name="Otillar R.P."/>
            <person name="Terry A.Y."/>
            <person name="Boore J.L."/>
            <person name="Grigoriev I.V."/>
            <person name="Lindberg D.R."/>
            <person name="Seaver E.C."/>
            <person name="Weisblat D.A."/>
            <person name="Putnam N.H."/>
            <person name="Rokhsar D.S."/>
        </authorList>
    </citation>
    <scope>NUCLEOTIDE SEQUENCE</scope>
    <source>
        <strain evidence="10 12">I ESC-2004</strain>
    </source>
</reference>
<dbReference type="GO" id="GO:0006509">
    <property type="term" value="P:membrane protein ectodomain proteolysis"/>
    <property type="evidence" value="ECO:0007669"/>
    <property type="project" value="TreeGrafter"/>
</dbReference>
<comment type="caution">
    <text evidence="8">Lacks conserved residue(s) required for the propagation of feature annotation.</text>
</comment>
<evidence type="ECO:0000313" key="11">
    <source>
        <dbReference type="EnsemblMetazoa" id="CapteP200922"/>
    </source>
</evidence>
<feature type="binding site" evidence="8">
    <location>
        <position position="312"/>
    </location>
    <ligand>
        <name>Zn(2+)</name>
        <dbReference type="ChEBI" id="CHEBI:29105"/>
        <note>catalytic</note>
    </ligand>
</feature>
<dbReference type="PANTHER" id="PTHR11905:SF159">
    <property type="entry name" value="ADAM METALLOPROTEASE"/>
    <property type="match status" value="1"/>
</dbReference>
<reference evidence="12" key="1">
    <citation type="submission" date="2012-12" db="EMBL/GenBank/DDBJ databases">
        <authorList>
            <person name="Hellsten U."/>
            <person name="Grimwood J."/>
            <person name="Chapman J.A."/>
            <person name="Shapiro H."/>
            <person name="Aerts A."/>
            <person name="Otillar R.P."/>
            <person name="Terry A.Y."/>
            <person name="Boore J.L."/>
            <person name="Simakov O."/>
            <person name="Marletaz F."/>
            <person name="Cho S.-J."/>
            <person name="Edsinger-Gonzales E."/>
            <person name="Havlak P."/>
            <person name="Kuo D.-H."/>
            <person name="Larsson T."/>
            <person name="Lv J."/>
            <person name="Arendt D."/>
            <person name="Savage R."/>
            <person name="Osoegawa K."/>
            <person name="de Jong P."/>
            <person name="Lindberg D.R."/>
            <person name="Seaver E.C."/>
            <person name="Weisblat D.A."/>
            <person name="Putnam N.H."/>
            <person name="Grigoriev I.V."/>
            <person name="Rokhsar D.S."/>
        </authorList>
    </citation>
    <scope>NUCLEOTIDE SEQUENCE</scope>
    <source>
        <strain evidence="12">I ESC-2004</strain>
    </source>
</reference>
<dbReference type="EnsemblMetazoa" id="CapteT200922">
    <property type="protein sequence ID" value="CapteP200922"/>
    <property type="gene ID" value="CapteG200922"/>
</dbReference>
<dbReference type="PROSITE" id="PS50215">
    <property type="entry name" value="ADAM_MEPRO"/>
    <property type="match status" value="1"/>
</dbReference>
<dbReference type="AlphaFoldDB" id="R7TWU0"/>
<evidence type="ECO:0000256" key="4">
    <source>
        <dbReference type="ARBA" id="ARBA00022833"/>
    </source>
</evidence>
<dbReference type="EMBL" id="KB308243">
    <property type="protein sequence ID" value="ELT98077.1"/>
    <property type="molecule type" value="Genomic_DNA"/>
</dbReference>
<evidence type="ECO:0000256" key="1">
    <source>
        <dbReference type="ARBA" id="ARBA00022670"/>
    </source>
</evidence>
<dbReference type="GO" id="GO:0046872">
    <property type="term" value="F:metal ion binding"/>
    <property type="evidence" value="ECO:0007669"/>
    <property type="project" value="UniProtKB-KW"/>
</dbReference>
<proteinExistence type="predicted"/>
<name>R7TWU0_CAPTE</name>
<dbReference type="PANTHER" id="PTHR11905">
    <property type="entry name" value="ADAM A DISINTEGRIN AND METALLOPROTEASE DOMAIN"/>
    <property type="match status" value="1"/>
</dbReference>
<keyword evidence="6" id="KW-1015">Disulfide bond</keyword>
<dbReference type="Proteomes" id="UP000014760">
    <property type="component" value="Unassembled WGS sequence"/>
</dbReference>
<feature type="binding site" evidence="8">
    <location>
        <position position="302"/>
    </location>
    <ligand>
        <name>Zn(2+)</name>
        <dbReference type="ChEBI" id="CHEBI:29105"/>
        <note>catalytic</note>
    </ligand>
</feature>
<dbReference type="InterPro" id="IPR001590">
    <property type="entry name" value="Peptidase_M12B"/>
</dbReference>
<keyword evidence="4 8" id="KW-0862">Zinc</keyword>
<evidence type="ECO:0000313" key="12">
    <source>
        <dbReference type="Proteomes" id="UP000014760"/>
    </source>
</evidence>
<keyword evidence="7" id="KW-0325">Glycoprotein</keyword>
<evidence type="ECO:0000313" key="10">
    <source>
        <dbReference type="EMBL" id="ELT98077.1"/>
    </source>
</evidence>
<keyword evidence="5" id="KW-0482">Metalloprotease</keyword>
<gene>
    <name evidence="10" type="ORF">CAPTEDRAFT_200922</name>
</gene>
<keyword evidence="3" id="KW-0378">Hydrolase</keyword>
<dbReference type="SUPFAM" id="SSF55486">
    <property type="entry name" value="Metalloproteases ('zincins'), catalytic domain"/>
    <property type="match status" value="1"/>
</dbReference>
<dbReference type="Pfam" id="PF17771">
    <property type="entry name" value="ADAMTS_CR_2"/>
    <property type="match status" value="1"/>
</dbReference>
<evidence type="ECO:0000256" key="3">
    <source>
        <dbReference type="ARBA" id="ARBA00022801"/>
    </source>
</evidence>
<evidence type="ECO:0000256" key="7">
    <source>
        <dbReference type="ARBA" id="ARBA00023180"/>
    </source>
</evidence>
<dbReference type="InterPro" id="IPR041645">
    <property type="entry name" value="ADAMTS_CR_2"/>
</dbReference>
<organism evidence="10">
    <name type="scientific">Capitella teleta</name>
    <name type="common">Polychaete worm</name>
    <dbReference type="NCBI Taxonomy" id="283909"/>
    <lineage>
        <taxon>Eukaryota</taxon>
        <taxon>Metazoa</taxon>
        <taxon>Spiralia</taxon>
        <taxon>Lophotrochozoa</taxon>
        <taxon>Annelida</taxon>
        <taxon>Polychaeta</taxon>
        <taxon>Sedentaria</taxon>
        <taxon>Scolecida</taxon>
        <taxon>Capitellidae</taxon>
        <taxon>Capitella</taxon>
    </lineage>
</organism>
<evidence type="ECO:0000256" key="6">
    <source>
        <dbReference type="ARBA" id="ARBA00023157"/>
    </source>
</evidence>
<keyword evidence="2 8" id="KW-0479">Metal-binding</keyword>